<evidence type="ECO:0000313" key="15">
    <source>
        <dbReference type="EMBL" id="CAF4665126.1"/>
    </source>
</evidence>
<evidence type="ECO:0000256" key="3">
    <source>
        <dbReference type="ARBA" id="ARBA00009105"/>
    </source>
</evidence>
<keyword evidence="11" id="KW-0732">Signal</keyword>
<dbReference type="AlphaFoldDB" id="A0A820SZJ7"/>
<dbReference type="GO" id="GO:0000139">
    <property type="term" value="C:Golgi membrane"/>
    <property type="evidence" value="ECO:0007669"/>
    <property type="project" value="UniProtKB-SubCell"/>
</dbReference>
<dbReference type="Proteomes" id="UP000663851">
    <property type="component" value="Unassembled WGS sequence"/>
</dbReference>
<evidence type="ECO:0000256" key="5">
    <source>
        <dbReference type="ARBA" id="ARBA00022692"/>
    </source>
</evidence>
<gene>
    <name evidence="14" type="ORF">HFQ381_LOCUS24707</name>
    <name evidence="15" type="ORF">QYT958_LOCUS15723</name>
    <name evidence="12" type="ORF">TIS948_LOCUS30559</name>
    <name evidence="13" type="ORF">UJA718_LOCUS15228</name>
</gene>
<feature type="chain" id="PRO_5036237276" evidence="11">
    <location>
        <begin position="19"/>
        <end position="461"/>
    </location>
</feature>
<evidence type="ECO:0000313" key="16">
    <source>
        <dbReference type="Proteomes" id="UP000663851"/>
    </source>
</evidence>
<organism evidence="14 16">
    <name type="scientific">Rotaria socialis</name>
    <dbReference type="NCBI Taxonomy" id="392032"/>
    <lineage>
        <taxon>Eukaryota</taxon>
        <taxon>Metazoa</taxon>
        <taxon>Spiralia</taxon>
        <taxon>Gnathifera</taxon>
        <taxon>Rotifera</taxon>
        <taxon>Eurotatoria</taxon>
        <taxon>Bdelloidea</taxon>
        <taxon>Philodinida</taxon>
        <taxon>Philodinidae</taxon>
        <taxon>Rotaria</taxon>
    </lineage>
</organism>
<dbReference type="Proteomes" id="UP000663873">
    <property type="component" value="Unassembled WGS sequence"/>
</dbReference>
<dbReference type="EMBL" id="CAJNXB010005648">
    <property type="protein sequence ID" value="CAF3433719.1"/>
    <property type="molecule type" value="Genomic_DNA"/>
</dbReference>
<evidence type="ECO:0000256" key="10">
    <source>
        <dbReference type="ARBA" id="ARBA00037847"/>
    </source>
</evidence>
<evidence type="ECO:0000256" key="1">
    <source>
        <dbReference type="ARBA" id="ARBA00004394"/>
    </source>
</evidence>
<keyword evidence="7" id="KW-1133">Transmembrane helix</keyword>
<dbReference type="Gene3D" id="3.90.550.10">
    <property type="entry name" value="Spore Coat Polysaccharide Biosynthesis Protein SpsA, Chain A"/>
    <property type="match status" value="1"/>
</dbReference>
<dbReference type="EMBL" id="CAJOBP010002226">
    <property type="protein sequence ID" value="CAF4342350.1"/>
    <property type="molecule type" value="Genomic_DNA"/>
</dbReference>
<dbReference type="PANTHER" id="PTHR31646">
    <property type="entry name" value="ALPHA-1,2-MANNOSYLTRANSFERASE MNN2"/>
    <property type="match status" value="1"/>
</dbReference>
<protein>
    <submittedName>
        <fullName evidence="14">Uncharacterized protein</fullName>
    </submittedName>
</protein>
<proteinExistence type="inferred from homology"/>
<dbReference type="InterPro" id="IPR022751">
    <property type="entry name" value="Alpha_mannosyltransferase"/>
</dbReference>
<sequence>MTITMYLVITLLLITISAYLLSEDALSIFDCCSKNTDTSDGLQNNLLYNKTFNIANFSSCPDYARNSPFNALSEAHVKEAVSRKVQLRWKRFVSSVSPYPENKFSGRGIVSSTSSGLNGCRRLLASLQLLRWLNCTLPVEVYAYANELEMHEIRNLKAIQNVTLHIIKDKVILKNRKKSRFVIKPFSILQSSFEHVLWMDSDNIAVNNPEYLFDLPHYKNSTAIFWPDFWKTSGRNPIWRMMNIRCREEDYEQESGQLVINKRLAWKALNLALYLNSDNDIIKLIHGDKDTFRLAWRSINVSYFFIRTHLAIGGFDLAVAEKSGATSNERTFCGHTMVQHDPLGKVLFLHTNLVKQYPPIQGLIEKNQTIKQNKINPWRVYIGYTNTIPNMDAVVFFYNLYVCTTFTNRGNSTWSPLVEQDFYNLVPVSITEKYLSYLHGNLIKSNKFRKIRIIDRHWQKN</sequence>
<keyword evidence="6" id="KW-0735">Signal-anchor</keyword>
<dbReference type="InterPro" id="IPR029044">
    <property type="entry name" value="Nucleotide-diphossugar_trans"/>
</dbReference>
<dbReference type="GO" id="GO:0000026">
    <property type="term" value="F:alpha-1,2-mannosyltransferase activity"/>
    <property type="evidence" value="ECO:0007669"/>
    <property type="project" value="TreeGrafter"/>
</dbReference>
<evidence type="ECO:0000313" key="13">
    <source>
        <dbReference type="EMBL" id="CAF4342350.1"/>
    </source>
</evidence>
<keyword evidence="9" id="KW-0472">Membrane</keyword>
<keyword evidence="17" id="KW-1185">Reference proteome</keyword>
<keyword evidence="8" id="KW-0333">Golgi apparatus</keyword>
<comment type="similarity">
    <text evidence="3">Belongs to the MNN1/MNT family.</text>
</comment>
<comment type="caution">
    <text evidence="14">The sequence shown here is derived from an EMBL/GenBank/DDBJ whole genome shotgun (WGS) entry which is preliminary data.</text>
</comment>
<evidence type="ECO:0000256" key="6">
    <source>
        <dbReference type="ARBA" id="ARBA00022968"/>
    </source>
</evidence>
<dbReference type="GO" id="GO:0046354">
    <property type="term" value="P:mannan biosynthetic process"/>
    <property type="evidence" value="ECO:0007669"/>
    <property type="project" value="TreeGrafter"/>
</dbReference>
<evidence type="ECO:0000313" key="14">
    <source>
        <dbReference type="EMBL" id="CAF4461753.1"/>
    </source>
</evidence>
<dbReference type="Proteomes" id="UP000663848">
    <property type="component" value="Unassembled WGS sequence"/>
</dbReference>
<dbReference type="Proteomes" id="UP000663825">
    <property type="component" value="Unassembled WGS sequence"/>
</dbReference>
<evidence type="ECO:0000256" key="8">
    <source>
        <dbReference type="ARBA" id="ARBA00023034"/>
    </source>
</evidence>
<keyword evidence="5" id="KW-0812">Transmembrane</keyword>
<feature type="signal peptide" evidence="11">
    <location>
        <begin position="1"/>
        <end position="18"/>
    </location>
</feature>
<dbReference type="PANTHER" id="PTHR31646:SF1">
    <property type="entry name" value="ALPHA-1,2-MANNOSYLTRANSFERASE MNN2"/>
    <property type="match status" value="1"/>
</dbReference>
<evidence type="ECO:0000256" key="7">
    <source>
        <dbReference type="ARBA" id="ARBA00022989"/>
    </source>
</evidence>
<dbReference type="EMBL" id="CAJOBR010002213">
    <property type="protein sequence ID" value="CAF4665126.1"/>
    <property type="molecule type" value="Genomic_DNA"/>
</dbReference>
<comment type="subcellular location">
    <subcellularLocation>
        <location evidence="10">Endomembrane system</location>
        <topology evidence="10">Single-pass membrane protein</topology>
    </subcellularLocation>
    <subcellularLocation>
        <location evidence="1">Golgi apparatus membrane</location>
    </subcellularLocation>
    <subcellularLocation>
        <location evidence="2">Membrane</location>
        <topology evidence="2">Single-pass type II membrane protein</topology>
    </subcellularLocation>
</comment>
<evidence type="ECO:0000256" key="4">
    <source>
        <dbReference type="ARBA" id="ARBA00022679"/>
    </source>
</evidence>
<evidence type="ECO:0000256" key="11">
    <source>
        <dbReference type="SAM" id="SignalP"/>
    </source>
</evidence>
<dbReference type="Pfam" id="PF11051">
    <property type="entry name" value="Mannosyl_trans3"/>
    <property type="match status" value="2"/>
</dbReference>
<dbReference type="EMBL" id="CAJOBO010002647">
    <property type="protein sequence ID" value="CAF4461753.1"/>
    <property type="molecule type" value="Genomic_DNA"/>
</dbReference>
<keyword evidence="4" id="KW-0808">Transferase</keyword>
<name>A0A820SZJ7_9BILA</name>
<evidence type="ECO:0000313" key="12">
    <source>
        <dbReference type="EMBL" id="CAF3433719.1"/>
    </source>
</evidence>
<evidence type="ECO:0000256" key="2">
    <source>
        <dbReference type="ARBA" id="ARBA00004606"/>
    </source>
</evidence>
<dbReference type="OrthoDB" id="430354at2759"/>
<accession>A0A820SZJ7</accession>
<evidence type="ECO:0000313" key="17">
    <source>
        <dbReference type="Proteomes" id="UP000663873"/>
    </source>
</evidence>
<evidence type="ECO:0000256" key="9">
    <source>
        <dbReference type="ARBA" id="ARBA00023136"/>
    </source>
</evidence>
<reference evidence="14" key="1">
    <citation type="submission" date="2021-02" db="EMBL/GenBank/DDBJ databases">
        <authorList>
            <person name="Nowell W R."/>
        </authorList>
    </citation>
    <scope>NUCLEOTIDE SEQUENCE</scope>
</reference>
<dbReference type="SUPFAM" id="SSF53448">
    <property type="entry name" value="Nucleotide-diphospho-sugar transferases"/>
    <property type="match status" value="1"/>
</dbReference>